<dbReference type="RefSeq" id="WP_014438064.1">
    <property type="nucleotide sequence ID" value="NC_017080.1"/>
</dbReference>
<protein>
    <submittedName>
        <fullName evidence="2">Uncharacterized protein</fullName>
    </submittedName>
</protein>
<dbReference type="InterPro" id="IPR007813">
    <property type="entry name" value="PilN"/>
</dbReference>
<keyword evidence="1" id="KW-1133">Transmembrane helix</keyword>
<evidence type="ECO:0000313" key="3">
    <source>
        <dbReference type="Proteomes" id="UP000007881"/>
    </source>
</evidence>
<keyword evidence="1" id="KW-0472">Membrane</keyword>
<dbReference type="PANTHER" id="PTHR40278">
    <property type="entry name" value="DNA UTILIZATION PROTEIN HOFN"/>
    <property type="match status" value="1"/>
</dbReference>
<accession>I0IHW3</accession>
<dbReference type="EMBL" id="AP012338">
    <property type="protein sequence ID" value="BAM04851.1"/>
    <property type="molecule type" value="Genomic_DNA"/>
</dbReference>
<dbReference type="Proteomes" id="UP000007881">
    <property type="component" value="Chromosome"/>
</dbReference>
<sequence length="248" mass="27624">MNNKASFLPEDYLDRRLAKRSHALFLTLFAVVILGAIGSFVVLLSQQREAREAHDEVVRRIQVESTQLETIKALETQREAMMRKAAITATLMDPIQKSNVLAELINHMPLPVSLTEVEVETNVATQRVVTRSALQQASQRAAAAAEAEAPPPPPLRTVVLQVTGIAPSDLDVSTFMVSLQTHPLFADVELLETRQQRIDEEKLREFKIKLELDPNLTMADLEPTRRDRTLTVNPMGGDIVIEPAGFQN</sequence>
<feature type="transmembrane region" description="Helical" evidence="1">
    <location>
        <begin position="23"/>
        <end position="44"/>
    </location>
</feature>
<dbReference type="AlphaFoldDB" id="I0IHW3"/>
<name>I0IHW3_PHYMF</name>
<evidence type="ECO:0000313" key="2">
    <source>
        <dbReference type="EMBL" id="BAM04851.1"/>
    </source>
</evidence>
<dbReference type="KEGG" id="phm:PSMK_26920"/>
<organism evidence="2 3">
    <name type="scientific">Phycisphaera mikurensis (strain NBRC 102666 / KCTC 22515 / FYK2301M01)</name>
    <dbReference type="NCBI Taxonomy" id="1142394"/>
    <lineage>
        <taxon>Bacteria</taxon>
        <taxon>Pseudomonadati</taxon>
        <taxon>Planctomycetota</taxon>
        <taxon>Phycisphaerae</taxon>
        <taxon>Phycisphaerales</taxon>
        <taxon>Phycisphaeraceae</taxon>
        <taxon>Phycisphaera</taxon>
    </lineage>
</organism>
<keyword evidence="1" id="KW-0812">Transmembrane</keyword>
<proteinExistence type="predicted"/>
<evidence type="ECO:0000256" key="1">
    <source>
        <dbReference type="SAM" id="Phobius"/>
    </source>
</evidence>
<dbReference type="Pfam" id="PF05137">
    <property type="entry name" value="PilN"/>
    <property type="match status" value="1"/>
</dbReference>
<dbReference type="HOGENOM" id="CLU_1119357_0_0_0"/>
<gene>
    <name evidence="2" type="ordered locus">PSMK_26920</name>
</gene>
<dbReference type="STRING" id="1142394.PSMK_26920"/>
<dbReference type="InterPro" id="IPR052534">
    <property type="entry name" value="Extracell_DNA_Util/SecSys_Comp"/>
</dbReference>
<reference evidence="2 3" key="1">
    <citation type="submission" date="2012-02" db="EMBL/GenBank/DDBJ databases">
        <title>Complete genome sequence of Phycisphaera mikurensis NBRC 102666.</title>
        <authorList>
            <person name="Ankai A."/>
            <person name="Hosoyama A."/>
            <person name="Terui Y."/>
            <person name="Sekine M."/>
            <person name="Fukai R."/>
            <person name="Kato Y."/>
            <person name="Nakamura S."/>
            <person name="Yamada-Narita S."/>
            <person name="Kawakoshi A."/>
            <person name="Fukunaga Y."/>
            <person name="Yamazaki S."/>
            <person name="Fujita N."/>
        </authorList>
    </citation>
    <scope>NUCLEOTIDE SEQUENCE [LARGE SCALE GENOMIC DNA]</scope>
    <source>
        <strain evidence="3">NBRC 102666 / KCTC 22515 / FYK2301M01</strain>
    </source>
</reference>
<dbReference type="PANTHER" id="PTHR40278:SF1">
    <property type="entry name" value="DNA UTILIZATION PROTEIN HOFN"/>
    <property type="match status" value="1"/>
</dbReference>
<keyword evidence="3" id="KW-1185">Reference proteome</keyword>